<gene>
    <name evidence="1" type="ORF">AVEN_135849_1</name>
</gene>
<evidence type="ECO:0000313" key="1">
    <source>
        <dbReference type="EMBL" id="GBN89883.1"/>
    </source>
</evidence>
<accession>A0A4Y2SQ73</accession>
<feature type="non-terminal residue" evidence="1">
    <location>
        <position position="1"/>
    </location>
</feature>
<dbReference type="AlphaFoldDB" id="A0A4Y2SQ73"/>
<name>A0A4Y2SQ73_ARAVE</name>
<protein>
    <submittedName>
        <fullName evidence="1">Uncharacterized protein</fullName>
    </submittedName>
</protein>
<comment type="caution">
    <text evidence="1">The sequence shown here is derived from an EMBL/GenBank/DDBJ whole genome shotgun (WGS) entry which is preliminary data.</text>
</comment>
<keyword evidence="2" id="KW-1185">Reference proteome</keyword>
<reference evidence="1 2" key="1">
    <citation type="journal article" date="2019" name="Sci. Rep.">
        <title>Orb-weaving spider Araneus ventricosus genome elucidates the spidroin gene catalogue.</title>
        <authorList>
            <person name="Kono N."/>
            <person name="Nakamura H."/>
            <person name="Ohtoshi R."/>
            <person name="Moran D.A.P."/>
            <person name="Shinohara A."/>
            <person name="Yoshida Y."/>
            <person name="Fujiwara M."/>
            <person name="Mori M."/>
            <person name="Tomita M."/>
            <person name="Arakawa K."/>
        </authorList>
    </citation>
    <scope>NUCLEOTIDE SEQUENCE [LARGE SCALE GENOMIC DNA]</scope>
</reference>
<dbReference type="EMBL" id="BGPR01023025">
    <property type="protein sequence ID" value="GBN89883.1"/>
    <property type="molecule type" value="Genomic_DNA"/>
</dbReference>
<sequence>PLKPGLFGRMRHELDSSNMGGHFPHHPSYNLLFKLTELGKDEWTPYPADHLNDFRTLPPLQRSETPVIMTVTALSVSLSSPAFQLALQTKL</sequence>
<evidence type="ECO:0000313" key="2">
    <source>
        <dbReference type="Proteomes" id="UP000499080"/>
    </source>
</evidence>
<dbReference type="Proteomes" id="UP000499080">
    <property type="component" value="Unassembled WGS sequence"/>
</dbReference>
<proteinExistence type="predicted"/>
<organism evidence="1 2">
    <name type="scientific">Araneus ventricosus</name>
    <name type="common">Orbweaver spider</name>
    <name type="synonym">Epeira ventricosa</name>
    <dbReference type="NCBI Taxonomy" id="182803"/>
    <lineage>
        <taxon>Eukaryota</taxon>
        <taxon>Metazoa</taxon>
        <taxon>Ecdysozoa</taxon>
        <taxon>Arthropoda</taxon>
        <taxon>Chelicerata</taxon>
        <taxon>Arachnida</taxon>
        <taxon>Araneae</taxon>
        <taxon>Araneomorphae</taxon>
        <taxon>Entelegynae</taxon>
        <taxon>Araneoidea</taxon>
        <taxon>Araneidae</taxon>
        <taxon>Araneus</taxon>
    </lineage>
</organism>